<feature type="signal peptide" evidence="2">
    <location>
        <begin position="1"/>
        <end position="22"/>
    </location>
</feature>
<keyword evidence="4" id="KW-1185">Reference proteome</keyword>
<reference evidence="3 4" key="1">
    <citation type="submission" date="2011-09" db="EMBL/GenBank/DDBJ databases">
        <authorList>
            <consortium name="US DOE Joint Genome Institute (JGI-PGF)"/>
            <person name="Lucas S."/>
            <person name="Han J."/>
            <person name="Lapidus A."/>
            <person name="Cheng J.-F."/>
            <person name="Goodwin L."/>
            <person name="Pitluck S."/>
            <person name="Peters L."/>
            <person name="Land M.L."/>
            <person name="Hauser L."/>
            <person name="Orellana R."/>
            <person name="Lovley D."/>
            <person name="Woyke T.J."/>
        </authorList>
    </citation>
    <scope>NUCLEOTIDE SEQUENCE [LARGE SCALE GENOMIC DNA]</scope>
    <source>
        <strain evidence="3 4">2ac9</strain>
    </source>
</reference>
<evidence type="ECO:0000313" key="3">
    <source>
        <dbReference type="EMBL" id="EIM63438.1"/>
    </source>
</evidence>
<evidence type="ECO:0000256" key="2">
    <source>
        <dbReference type="SAM" id="SignalP"/>
    </source>
</evidence>
<keyword evidence="2" id="KW-0732">Signal</keyword>
<dbReference type="AlphaFoldDB" id="I5B1S5"/>
<dbReference type="EMBL" id="CM001488">
    <property type="protein sequence ID" value="EIM63438.1"/>
    <property type="molecule type" value="Genomic_DNA"/>
</dbReference>
<proteinExistence type="predicted"/>
<keyword evidence="1" id="KW-0472">Membrane</keyword>
<evidence type="ECO:0000256" key="1">
    <source>
        <dbReference type="SAM" id="Phobius"/>
    </source>
</evidence>
<organism evidence="3 4">
    <name type="scientific">Desulfobacter postgatei 2ac9</name>
    <dbReference type="NCBI Taxonomy" id="879212"/>
    <lineage>
        <taxon>Bacteria</taxon>
        <taxon>Pseudomonadati</taxon>
        <taxon>Thermodesulfobacteriota</taxon>
        <taxon>Desulfobacteria</taxon>
        <taxon>Desulfobacterales</taxon>
        <taxon>Desulfobacteraceae</taxon>
        <taxon>Desulfobacter</taxon>
    </lineage>
</organism>
<accession>I5B1S5</accession>
<keyword evidence="1" id="KW-1133">Transmembrane helix</keyword>
<evidence type="ECO:0000313" key="4">
    <source>
        <dbReference type="Proteomes" id="UP000005778"/>
    </source>
</evidence>
<dbReference type="STRING" id="879212.DespoDRAFT_01502"/>
<dbReference type="HOGENOM" id="CLU_199614_0_0_7"/>
<gene>
    <name evidence="3" type="ORF">DespoDRAFT_01502</name>
</gene>
<sequence length="75" mass="8048">MRSAVMALSIFLLVMNPVCAMAYIGPGLATGTIGVILGVVGSLCIAVFALVWYPIKRVLKKIKKSSPKENRQSPE</sequence>
<protein>
    <submittedName>
        <fullName evidence="3">Uncharacterized protein</fullName>
    </submittedName>
</protein>
<feature type="transmembrane region" description="Helical" evidence="1">
    <location>
        <begin position="32"/>
        <end position="55"/>
    </location>
</feature>
<dbReference type="RefSeq" id="WP_004072510.1">
    <property type="nucleotide sequence ID" value="NZ_CM001488.1"/>
</dbReference>
<feature type="chain" id="PRO_5003699336" evidence="2">
    <location>
        <begin position="23"/>
        <end position="75"/>
    </location>
</feature>
<dbReference type="eggNOG" id="ENOG5033C59">
    <property type="taxonomic scope" value="Bacteria"/>
</dbReference>
<reference evidence="3 4" key="2">
    <citation type="submission" date="2012-02" db="EMBL/GenBank/DDBJ databases">
        <title>Improved High-Quality Draft sequence of Desulfobacter postgatei 2ac9.</title>
        <authorList>
            <consortium name="US DOE Joint Genome Institute"/>
            <person name="Lucas S."/>
            <person name="Han J."/>
            <person name="Lapidus A."/>
            <person name="Cheng J.-F."/>
            <person name="Goodwin L."/>
            <person name="Pitluck S."/>
            <person name="Peters L."/>
            <person name="Ovchinnikova G."/>
            <person name="Held B."/>
            <person name="Detter J.C."/>
            <person name="Han C."/>
            <person name="Tapia R."/>
            <person name="Land M."/>
            <person name="Hauser L."/>
            <person name="Kyrpides N."/>
            <person name="Ivanova N."/>
            <person name="Pagani I."/>
            <person name="Orellana R."/>
            <person name="Lovley D."/>
            <person name="Woyke T."/>
        </authorList>
    </citation>
    <scope>NUCLEOTIDE SEQUENCE [LARGE SCALE GENOMIC DNA]</scope>
    <source>
        <strain evidence="3 4">2ac9</strain>
    </source>
</reference>
<dbReference type="Proteomes" id="UP000005778">
    <property type="component" value="Chromosome"/>
</dbReference>
<name>I5B1S5_9BACT</name>
<keyword evidence="1" id="KW-0812">Transmembrane</keyword>
<dbReference type="OrthoDB" id="7876278at2"/>